<dbReference type="EMBL" id="JOTP01000001">
    <property type="protein sequence ID" value="KEP28163.1"/>
    <property type="molecule type" value="Genomic_DNA"/>
</dbReference>
<evidence type="ECO:0000256" key="2">
    <source>
        <dbReference type="ARBA" id="ARBA00023125"/>
    </source>
</evidence>
<keyword evidence="3" id="KW-0010">Activator</keyword>
<dbReference type="InterPro" id="IPR050204">
    <property type="entry name" value="AraC_XylS_family_regulators"/>
</dbReference>
<protein>
    <submittedName>
        <fullName evidence="6">AraC family transcriptional regulator</fullName>
    </submittedName>
</protein>
<reference evidence="6 7" key="1">
    <citation type="submission" date="2012-09" db="EMBL/GenBank/DDBJ databases">
        <title>Genome Sequence of Bacillus sp. DW5-4.</title>
        <authorList>
            <person name="Lai Q."/>
            <person name="Liu Y."/>
            <person name="Shao Z."/>
        </authorList>
    </citation>
    <scope>NUCLEOTIDE SEQUENCE [LARGE SCALE GENOMIC DNA]</scope>
    <source>
        <strain evidence="6 7">DW5-4</strain>
    </source>
</reference>
<dbReference type="PROSITE" id="PS00041">
    <property type="entry name" value="HTH_ARAC_FAMILY_1"/>
    <property type="match status" value="1"/>
</dbReference>
<dbReference type="SMART" id="SM00342">
    <property type="entry name" value="HTH_ARAC"/>
    <property type="match status" value="1"/>
</dbReference>
<dbReference type="InterPro" id="IPR018060">
    <property type="entry name" value="HTH_AraC"/>
</dbReference>
<dbReference type="OrthoDB" id="9807321at2"/>
<keyword evidence="2" id="KW-0238">DNA-binding</keyword>
<sequence length="271" mass="31047">MTDGDKLATLFASGSFDIQDVYRLVIQPNSTLREFKAENHGFLFTIRGEARMSVNGMAYELQPGSVLHVTPESQLALQVIGQSEYEYHSLFYSLDRDKASECNKPFKLEPGANPRVIELLTMLHQNVHTPGGMGKLRVKELSLRIMYQVLMGCKQRDRDSSPNKRVIEEAVAYIRGQYMNPLTLHDLAELYDMTPKSFSYFFHKYTGLHPIDYVIQYRMERAREILKAGNIPIRDVAVTVGYPNPLYFSRVFKKKFGVSPSAYISKLDHHL</sequence>
<dbReference type="GO" id="GO:0003700">
    <property type="term" value="F:DNA-binding transcription factor activity"/>
    <property type="evidence" value="ECO:0007669"/>
    <property type="project" value="InterPro"/>
</dbReference>
<keyword evidence="7" id="KW-1185">Reference proteome</keyword>
<comment type="caution">
    <text evidence="6">The sequence shown here is derived from an EMBL/GenBank/DDBJ whole genome shotgun (WGS) entry which is preliminary data.</text>
</comment>
<evidence type="ECO:0000256" key="3">
    <source>
        <dbReference type="ARBA" id="ARBA00023159"/>
    </source>
</evidence>
<dbReference type="InterPro" id="IPR037923">
    <property type="entry name" value="HTH-like"/>
</dbReference>
<dbReference type="InterPro" id="IPR020449">
    <property type="entry name" value="Tscrpt_reg_AraC-type_HTH"/>
</dbReference>
<dbReference type="Pfam" id="PF12833">
    <property type="entry name" value="HTH_18"/>
    <property type="match status" value="1"/>
</dbReference>
<evidence type="ECO:0000256" key="4">
    <source>
        <dbReference type="ARBA" id="ARBA00023163"/>
    </source>
</evidence>
<dbReference type="InterPro" id="IPR009057">
    <property type="entry name" value="Homeodomain-like_sf"/>
</dbReference>
<dbReference type="GO" id="GO:0043565">
    <property type="term" value="F:sequence-specific DNA binding"/>
    <property type="evidence" value="ECO:0007669"/>
    <property type="project" value="InterPro"/>
</dbReference>
<dbReference type="Gene3D" id="1.10.10.60">
    <property type="entry name" value="Homeodomain-like"/>
    <property type="match status" value="2"/>
</dbReference>
<dbReference type="SUPFAM" id="SSF46689">
    <property type="entry name" value="Homeodomain-like"/>
    <property type="match status" value="2"/>
</dbReference>
<dbReference type="InterPro" id="IPR018062">
    <property type="entry name" value="HTH_AraC-typ_CS"/>
</dbReference>
<dbReference type="PANTHER" id="PTHR46796">
    <property type="entry name" value="HTH-TYPE TRANSCRIPTIONAL ACTIVATOR RHAS-RELATED"/>
    <property type="match status" value="1"/>
</dbReference>
<evidence type="ECO:0000313" key="6">
    <source>
        <dbReference type="EMBL" id="KEP28163.1"/>
    </source>
</evidence>
<dbReference type="PROSITE" id="PS01124">
    <property type="entry name" value="HTH_ARAC_FAMILY_2"/>
    <property type="match status" value="1"/>
</dbReference>
<dbReference type="AlphaFoldDB" id="A0A081LFY7"/>
<dbReference type="InterPro" id="IPR014710">
    <property type="entry name" value="RmlC-like_jellyroll"/>
</dbReference>
<evidence type="ECO:0000256" key="1">
    <source>
        <dbReference type="ARBA" id="ARBA00023015"/>
    </source>
</evidence>
<dbReference type="RefSeq" id="WP_034316896.1">
    <property type="nucleotide sequence ID" value="NZ_JOTP01000001.1"/>
</dbReference>
<keyword evidence="4" id="KW-0804">Transcription</keyword>
<dbReference type="PRINTS" id="PR00032">
    <property type="entry name" value="HTHARAC"/>
</dbReference>
<evidence type="ECO:0000259" key="5">
    <source>
        <dbReference type="PROSITE" id="PS01124"/>
    </source>
</evidence>
<dbReference type="Proteomes" id="UP000028091">
    <property type="component" value="Unassembled WGS sequence"/>
</dbReference>
<dbReference type="eggNOG" id="COG2207">
    <property type="taxonomic scope" value="Bacteria"/>
</dbReference>
<accession>A0A081LFY7</accession>
<dbReference type="SUPFAM" id="SSF51215">
    <property type="entry name" value="Regulatory protein AraC"/>
    <property type="match status" value="1"/>
</dbReference>
<keyword evidence="1" id="KW-0805">Transcription regulation</keyword>
<evidence type="ECO:0000313" key="7">
    <source>
        <dbReference type="Proteomes" id="UP000028091"/>
    </source>
</evidence>
<organism evidence="6 7">
    <name type="scientific">Bacillus zhangzhouensis</name>
    <dbReference type="NCBI Taxonomy" id="1178540"/>
    <lineage>
        <taxon>Bacteria</taxon>
        <taxon>Bacillati</taxon>
        <taxon>Bacillota</taxon>
        <taxon>Bacilli</taxon>
        <taxon>Bacillales</taxon>
        <taxon>Bacillaceae</taxon>
        <taxon>Bacillus</taxon>
    </lineage>
</organism>
<dbReference type="Gene3D" id="2.60.120.10">
    <property type="entry name" value="Jelly Rolls"/>
    <property type="match status" value="1"/>
</dbReference>
<proteinExistence type="predicted"/>
<name>A0A081LFY7_9BACI</name>
<feature type="domain" description="HTH araC/xylS-type" evidence="5">
    <location>
        <begin position="168"/>
        <end position="266"/>
    </location>
</feature>
<gene>
    <name evidence="6" type="ORF">BA70_00805</name>
</gene>